<keyword evidence="2" id="KW-1185">Reference proteome</keyword>
<dbReference type="GeneID" id="92717194"/>
<gene>
    <name evidence="1" type="ORF">Dia5BBH33_19950</name>
</gene>
<organism evidence="1 2">
    <name type="scientific">Dialister hominis</name>
    <dbReference type="NCBI Taxonomy" id="2582419"/>
    <lineage>
        <taxon>Bacteria</taxon>
        <taxon>Bacillati</taxon>
        <taxon>Bacillota</taxon>
        <taxon>Negativicutes</taxon>
        <taxon>Veillonellales</taxon>
        <taxon>Veillonellaceae</taxon>
        <taxon>Dialister</taxon>
    </lineage>
</organism>
<protein>
    <recommendedName>
        <fullName evidence="3">Cell filamentation protein Fic</fullName>
    </recommendedName>
</protein>
<dbReference type="PANTHER" id="PTHR35810:SF1">
    <property type="entry name" value="CYTOPLASMIC PROTEIN"/>
    <property type="match status" value="1"/>
</dbReference>
<dbReference type="Gene3D" id="1.10.10.10">
    <property type="entry name" value="Winged helix-like DNA-binding domain superfamily/Winged helix DNA-binding domain"/>
    <property type="match status" value="1"/>
</dbReference>
<dbReference type="AlphaFoldDB" id="A0A8D4UW73"/>
<dbReference type="RefSeq" id="WP_108850355.1">
    <property type="nucleotide sequence ID" value="NZ_AP019697.1"/>
</dbReference>
<dbReference type="KEGG" id="dho:Dia5BBH33_19950"/>
<sequence>MSNFSFLVYRSSDEDVSVNAIVKDESVWLSQKAMAELFGVSKSTISRHLKNIFDEGELSKEATVANFATVQMEEM</sequence>
<reference evidence="2" key="1">
    <citation type="submission" date="2019-05" db="EMBL/GenBank/DDBJ databases">
        <title>Complete genome sequencing of Dialister sp. strain 5BBH33.</title>
        <authorList>
            <person name="Sakamoto M."/>
            <person name="Murakami T."/>
            <person name="Mori H."/>
        </authorList>
    </citation>
    <scope>NUCLEOTIDE SEQUENCE [LARGE SCALE GENOMIC DNA]</scope>
    <source>
        <strain evidence="2">5BBH33</strain>
    </source>
</reference>
<evidence type="ECO:0008006" key="3">
    <source>
        <dbReference type="Google" id="ProtNLM"/>
    </source>
</evidence>
<dbReference type="GO" id="GO:0003677">
    <property type="term" value="F:DNA binding"/>
    <property type="evidence" value="ECO:0007669"/>
    <property type="project" value="InterPro"/>
</dbReference>
<accession>A0A8D4UW73</accession>
<dbReference type="SUPFAM" id="SSF47413">
    <property type="entry name" value="lambda repressor-like DNA-binding domains"/>
    <property type="match status" value="1"/>
</dbReference>
<name>A0A8D4UW73_9FIRM</name>
<evidence type="ECO:0000313" key="1">
    <source>
        <dbReference type="EMBL" id="BBK26060.1"/>
    </source>
</evidence>
<proteinExistence type="predicted"/>
<evidence type="ECO:0000313" key="2">
    <source>
        <dbReference type="Proteomes" id="UP000320585"/>
    </source>
</evidence>
<dbReference type="Proteomes" id="UP000320585">
    <property type="component" value="Chromosome"/>
</dbReference>
<dbReference type="PANTHER" id="PTHR35810">
    <property type="entry name" value="CYTOPLASMIC PROTEIN-RELATED"/>
    <property type="match status" value="1"/>
</dbReference>
<dbReference type="OrthoDB" id="9802752at2"/>
<dbReference type="InterPro" id="IPR036388">
    <property type="entry name" value="WH-like_DNA-bd_sf"/>
</dbReference>
<dbReference type="InterPro" id="IPR010982">
    <property type="entry name" value="Lambda_DNA-bd_dom_sf"/>
</dbReference>
<dbReference type="EMBL" id="AP019697">
    <property type="protein sequence ID" value="BBK26060.1"/>
    <property type="molecule type" value="Genomic_DNA"/>
</dbReference>